<dbReference type="RefSeq" id="XP_016945093.3">
    <property type="nucleotide sequence ID" value="XM_017089604.3"/>
</dbReference>
<proteinExistence type="predicted"/>
<accession>A0AB39ZXC0</accession>
<dbReference type="InterPro" id="IPR001304">
    <property type="entry name" value="C-type_lectin-like"/>
</dbReference>
<dbReference type="PANTHER" id="PTHR22803">
    <property type="entry name" value="MANNOSE, PHOSPHOLIPASE, LECTIN RECEPTOR RELATED"/>
    <property type="match status" value="1"/>
</dbReference>
<reference evidence="2" key="1">
    <citation type="submission" date="2025-05" db="UniProtKB">
        <authorList>
            <consortium name="RefSeq"/>
        </authorList>
    </citation>
    <scope>NUCLEOTIDE SEQUENCE [LARGE SCALE GENOMIC DNA]</scope>
</reference>
<dbReference type="Proteomes" id="UP001652628">
    <property type="component" value="Chromosome 2L"/>
</dbReference>
<dbReference type="SMART" id="SM00034">
    <property type="entry name" value="CLECT"/>
    <property type="match status" value="1"/>
</dbReference>
<evidence type="ECO:0000313" key="3">
    <source>
        <dbReference type="RefSeq" id="XP_016945093.3"/>
    </source>
</evidence>
<organism evidence="2 3">
    <name type="scientific">Drosophila suzukii</name>
    <name type="common">Spotted-wing drosophila fruit fly</name>
    <dbReference type="NCBI Taxonomy" id="28584"/>
    <lineage>
        <taxon>Eukaryota</taxon>
        <taxon>Metazoa</taxon>
        <taxon>Ecdysozoa</taxon>
        <taxon>Arthropoda</taxon>
        <taxon>Hexapoda</taxon>
        <taxon>Insecta</taxon>
        <taxon>Pterygota</taxon>
        <taxon>Neoptera</taxon>
        <taxon>Endopterygota</taxon>
        <taxon>Diptera</taxon>
        <taxon>Brachycera</taxon>
        <taxon>Muscomorpha</taxon>
        <taxon>Ephydroidea</taxon>
        <taxon>Drosophilidae</taxon>
        <taxon>Drosophila</taxon>
        <taxon>Sophophora</taxon>
    </lineage>
</organism>
<dbReference type="InterPro" id="IPR050111">
    <property type="entry name" value="C-type_lectin/snaclec_domain"/>
</dbReference>
<dbReference type="SUPFAM" id="SSF56436">
    <property type="entry name" value="C-type lectin-like"/>
    <property type="match status" value="1"/>
</dbReference>
<gene>
    <name evidence="3" type="primary">LOC108021058</name>
</gene>
<name>A0AB39ZXC0_DROSZ</name>
<keyword evidence="2" id="KW-1185">Reference proteome</keyword>
<dbReference type="InterPro" id="IPR016187">
    <property type="entry name" value="CTDL_fold"/>
</dbReference>
<dbReference type="Pfam" id="PF00059">
    <property type="entry name" value="Lectin_C"/>
    <property type="match status" value="1"/>
</dbReference>
<dbReference type="GeneID" id="108021058"/>
<dbReference type="Gene3D" id="3.10.100.10">
    <property type="entry name" value="Mannose-Binding Protein A, subunit A"/>
    <property type="match status" value="1"/>
</dbReference>
<dbReference type="PROSITE" id="PS50041">
    <property type="entry name" value="C_TYPE_LECTIN_2"/>
    <property type="match status" value="1"/>
</dbReference>
<protein>
    <submittedName>
        <fullName evidence="3">Accessory gland protein Acp29AB-like</fullName>
    </submittedName>
</protein>
<feature type="domain" description="C-type lectin" evidence="1">
    <location>
        <begin position="110"/>
        <end position="223"/>
    </location>
</feature>
<sequence>MEDQQKSLGAQLEAQINAEKEQKSQLEGFKKTIPENFEERLTKMEVQQTSLQEALRRIPEDLEGRMDRMEKHETDIQKDIQTRMDTQRAALLDTLSLNFTKIVRPQFEPIGSRFFYIDSKYAYNWNTAVSTCREMGGYIASVKDQEELDAITAKLDNKRYWLGINNRASKGNYLSEASGKKAQFLKWRSGEPNNIEGNERCVELVGGEMNDDMCFRNLHIICQSDNEV</sequence>
<evidence type="ECO:0000259" key="1">
    <source>
        <dbReference type="PROSITE" id="PS50041"/>
    </source>
</evidence>
<reference evidence="3" key="2">
    <citation type="submission" date="2025-08" db="UniProtKB">
        <authorList>
            <consortium name="RefSeq"/>
        </authorList>
    </citation>
    <scope>IDENTIFICATION</scope>
</reference>
<evidence type="ECO:0000313" key="2">
    <source>
        <dbReference type="Proteomes" id="UP001652628"/>
    </source>
</evidence>
<dbReference type="CDD" id="cd00037">
    <property type="entry name" value="CLECT"/>
    <property type="match status" value="1"/>
</dbReference>
<dbReference type="AlphaFoldDB" id="A0AB39ZXC0"/>
<dbReference type="InterPro" id="IPR016186">
    <property type="entry name" value="C-type_lectin-like/link_sf"/>
</dbReference>